<evidence type="ECO:0000313" key="4">
    <source>
        <dbReference type="Proteomes" id="UP000029050"/>
    </source>
</evidence>
<feature type="compositionally biased region" description="Acidic residues" evidence="1">
    <location>
        <begin position="1"/>
        <end position="12"/>
    </location>
</feature>
<gene>
    <name evidence="3" type="ORF">BPSY_2053</name>
</gene>
<evidence type="ECO:0000256" key="2">
    <source>
        <dbReference type="SAM" id="Phobius"/>
    </source>
</evidence>
<evidence type="ECO:0000313" key="3">
    <source>
        <dbReference type="EMBL" id="KFI81641.1"/>
    </source>
</evidence>
<evidence type="ECO:0000256" key="1">
    <source>
        <dbReference type="SAM" id="MobiDB-lite"/>
    </source>
</evidence>
<name>A0A087CEE1_9BIFI</name>
<feature type="transmembrane region" description="Helical" evidence="2">
    <location>
        <begin position="53"/>
        <end position="69"/>
    </location>
</feature>
<keyword evidence="2" id="KW-0472">Membrane</keyword>
<dbReference type="RefSeq" id="WP_033497136.1">
    <property type="nucleotide sequence ID" value="NZ_BAABVZ010000002.1"/>
</dbReference>
<comment type="caution">
    <text evidence="3">The sequence shown here is derived from an EMBL/GenBank/DDBJ whole genome shotgun (WGS) entry which is preliminary data.</text>
</comment>
<dbReference type="STRING" id="218140.BPSY_2053"/>
<dbReference type="eggNOG" id="ENOG50322I7">
    <property type="taxonomic scope" value="Bacteria"/>
</dbReference>
<dbReference type="Proteomes" id="UP000029050">
    <property type="component" value="Unassembled WGS sequence"/>
</dbReference>
<keyword evidence="2" id="KW-0812">Transmembrane</keyword>
<feature type="region of interest" description="Disordered" evidence="1">
    <location>
        <begin position="1"/>
        <end position="31"/>
    </location>
</feature>
<dbReference type="GeneID" id="98299156"/>
<organism evidence="3 4">
    <name type="scientific">Bifidobacterium psychraerophilum</name>
    <dbReference type="NCBI Taxonomy" id="218140"/>
    <lineage>
        <taxon>Bacteria</taxon>
        <taxon>Bacillati</taxon>
        <taxon>Actinomycetota</taxon>
        <taxon>Actinomycetes</taxon>
        <taxon>Bifidobacteriales</taxon>
        <taxon>Bifidobacteriaceae</taxon>
        <taxon>Bifidobacterium</taxon>
    </lineage>
</organism>
<reference evidence="3 4" key="1">
    <citation type="submission" date="2014-03" db="EMBL/GenBank/DDBJ databases">
        <title>Genomics of Bifidobacteria.</title>
        <authorList>
            <person name="Ventura M."/>
            <person name="Milani C."/>
            <person name="Lugli G.A."/>
        </authorList>
    </citation>
    <scope>NUCLEOTIDE SEQUENCE [LARGE SCALE GENOMIC DNA]</scope>
    <source>
        <strain evidence="3 4">LMG 21775</strain>
    </source>
</reference>
<proteinExistence type="predicted"/>
<protein>
    <submittedName>
        <fullName evidence="3">Uncharacterized protein</fullName>
    </submittedName>
</protein>
<accession>A0A087CEE1</accession>
<dbReference type="OrthoDB" id="9926439at2"/>
<sequence>MANEHEYDETEPRDDGSQNNEVRSDDNEDFDNSDVFYGWDDERHESKCSHGKLFLIIAVLAAVAGYFFFKYRCASGQCSSKWCGELDRKQKQAQKVLAKTVQTAGSAVDDTTGKIRESVQQLLA</sequence>
<dbReference type="AlphaFoldDB" id="A0A087CEE1"/>
<keyword evidence="2" id="KW-1133">Transmembrane helix</keyword>
<keyword evidence="4" id="KW-1185">Reference proteome</keyword>
<dbReference type="EMBL" id="JGZI01000010">
    <property type="protein sequence ID" value="KFI81641.1"/>
    <property type="molecule type" value="Genomic_DNA"/>
</dbReference>